<organism evidence="2 3">
    <name type="scientific">Bodo saltans</name>
    <name type="common">Flagellated protozoan</name>
    <dbReference type="NCBI Taxonomy" id="75058"/>
    <lineage>
        <taxon>Eukaryota</taxon>
        <taxon>Discoba</taxon>
        <taxon>Euglenozoa</taxon>
        <taxon>Kinetoplastea</taxon>
        <taxon>Metakinetoplastina</taxon>
        <taxon>Eubodonida</taxon>
        <taxon>Bodonidae</taxon>
        <taxon>Bodo</taxon>
    </lineage>
</organism>
<proteinExistence type="predicted"/>
<dbReference type="Proteomes" id="UP000051952">
    <property type="component" value="Unassembled WGS sequence"/>
</dbReference>
<protein>
    <submittedName>
        <fullName evidence="2">Receptor-type protein kinase, putative</fullName>
    </submittedName>
</protein>
<keyword evidence="3" id="KW-1185">Reference proteome</keyword>
<dbReference type="GO" id="GO:0016301">
    <property type="term" value="F:kinase activity"/>
    <property type="evidence" value="ECO:0007669"/>
    <property type="project" value="UniProtKB-KW"/>
</dbReference>
<dbReference type="InterPro" id="IPR057207">
    <property type="entry name" value="FBXL15_LRR"/>
</dbReference>
<dbReference type="InterPro" id="IPR006553">
    <property type="entry name" value="Leu-rich_rpt_Cys-con_subtyp"/>
</dbReference>
<dbReference type="GO" id="GO:0031146">
    <property type="term" value="P:SCF-dependent proteasomal ubiquitin-dependent protein catabolic process"/>
    <property type="evidence" value="ECO:0007669"/>
    <property type="project" value="TreeGrafter"/>
</dbReference>
<dbReference type="SMART" id="SM00367">
    <property type="entry name" value="LRR_CC"/>
    <property type="match status" value="5"/>
</dbReference>
<dbReference type="Gene3D" id="3.80.10.10">
    <property type="entry name" value="Ribonuclease Inhibitor"/>
    <property type="match status" value="1"/>
</dbReference>
<dbReference type="Pfam" id="PF25372">
    <property type="entry name" value="DUF7885"/>
    <property type="match status" value="1"/>
</dbReference>
<dbReference type="GO" id="GO:0019005">
    <property type="term" value="C:SCF ubiquitin ligase complex"/>
    <property type="evidence" value="ECO:0007669"/>
    <property type="project" value="TreeGrafter"/>
</dbReference>
<dbReference type="PANTHER" id="PTHR13318">
    <property type="entry name" value="PARTNER OF PAIRED, ISOFORM B-RELATED"/>
    <property type="match status" value="1"/>
</dbReference>
<dbReference type="InterPro" id="IPR032675">
    <property type="entry name" value="LRR_dom_sf"/>
</dbReference>
<evidence type="ECO:0000259" key="1">
    <source>
        <dbReference type="Pfam" id="PF25372"/>
    </source>
</evidence>
<feature type="domain" description="F-box/LRR-repeat protein 15-like leucin rich repeat" evidence="1">
    <location>
        <begin position="101"/>
        <end position="180"/>
    </location>
</feature>
<keyword evidence="2" id="KW-0675">Receptor</keyword>
<dbReference type="AlphaFoldDB" id="A0A0S4IXR4"/>
<dbReference type="SUPFAM" id="SSF52047">
    <property type="entry name" value="RNI-like"/>
    <property type="match status" value="1"/>
</dbReference>
<accession>A0A0S4IXR4</accession>
<dbReference type="OrthoDB" id="272161at2759"/>
<keyword evidence="2" id="KW-0418">Kinase</keyword>
<evidence type="ECO:0000313" key="3">
    <source>
        <dbReference type="Proteomes" id="UP000051952"/>
    </source>
</evidence>
<sequence>MKLATNSQNTKSDDALYNYRPSRVKASSLARRRRLTVLTRLILHESDEITDDGVQYCIASLSPHLEHLDLGRCSNLSGTRMTTTTAAPSLQRLRYLDLSECTEFTDAGLLHVGSMHHLEELELHGCRSITDSGLSSLHHLMHLNIWGCRKVTDVGLAYLAPLTHLQTLNIRLCDQVTDFGRCVNASAPAP</sequence>
<dbReference type="EMBL" id="CYKH01000609">
    <property type="protein sequence ID" value="CUG06602.1"/>
    <property type="molecule type" value="Genomic_DNA"/>
</dbReference>
<name>A0A0S4IXR4_BODSA</name>
<keyword evidence="2" id="KW-0808">Transferase</keyword>
<gene>
    <name evidence="2" type="ORF">BSAL_73190</name>
</gene>
<evidence type="ECO:0000313" key="2">
    <source>
        <dbReference type="EMBL" id="CUG06602.1"/>
    </source>
</evidence>
<reference evidence="3" key="1">
    <citation type="submission" date="2015-09" db="EMBL/GenBank/DDBJ databases">
        <authorList>
            <consortium name="Pathogen Informatics"/>
        </authorList>
    </citation>
    <scope>NUCLEOTIDE SEQUENCE [LARGE SCALE GENOMIC DNA]</scope>
    <source>
        <strain evidence="3">Lake Konstanz</strain>
    </source>
</reference>
<dbReference type="VEuPathDB" id="TriTrypDB:BSAL_73190"/>